<organism evidence="2 3">
    <name type="scientific">Leucobacter ruminantium</name>
    <dbReference type="NCBI Taxonomy" id="1289170"/>
    <lineage>
        <taxon>Bacteria</taxon>
        <taxon>Bacillati</taxon>
        <taxon>Actinomycetota</taxon>
        <taxon>Actinomycetes</taxon>
        <taxon>Micrococcales</taxon>
        <taxon>Microbacteriaceae</taxon>
        <taxon>Leucobacter</taxon>
    </lineage>
</organism>
<evidence type="ECO:0000313" key="3">
    <source>
        <dbReference type="Proteomes" id="UP000664398"/>
    </source>
</evidence>
<evidence type="ECO:0000313" key="2">
    <source>
        <dbReference type="EMBL" id="MBO1804430.1"/>
    </source>
</evidence>
<feature type="transmembrane region" description="Helical" evidence="1">
    <location>
        <begin position="63"/>
        <end position="89"/>
    </location>
</feature>
<feature type="transmembrane region" description="Helical" evidence="1">
    <location>
        <begin position="178"/>
        <end position="197"/>
    </location>
</feature>
<reference evidence="2" key="1">
    <citation type="submission" date="2021-03" db="EMBL/GenBank/DDBJ databases">
        <title>Leucobacter chromiisoli sp. nov., isolated from chromium-containing soil of chemical plant.</title>
        <authorList>
            <person name="Xu Z."/>
        </authorList>
    </citation>
    <scope>NUCLEOTIDE SEQUENCE</scope>
    <source>
        <strain evidence="2">A2</strain>
    </source>
</reference>
<keyword evidence="1" id="KW-1133">Transmembrane helix</keyword>
<feature type="transmembrane region" description="Helical" evidence="1">
    <location>
        <begin position="110"/>
        <end position="134"/>
    </location>
</feature>
<sequence>MNRIVKVSRLHLNKWDTFVLVPVIILGIVMVVSIIIALAIQRSMGLEPSSPEYIEGARWNQSIMWALPGFLVYYGVQAVATTYPFGLALGATRRDFILGTFLANALQSAYVAALMLVLLGLEIVTGHWFFGVYVLDVNLVGAGNPFVLGAAAFVGTLFCLTVGGVFGAVWVRFGPKGPAVMGLAIGLALALALLIIAPRLGEIFAAMTGGILALGAAVATAIALVGTWFAMRRASVR</sequence>
<keyword evidence="3" id="KW-1185">Reference proteome</keyword>
<feature type="transmembrane region" description="Helical" evidence="1">
    <location>
        <begin position="203"/>
        <end position="231"/>
    </location>
</feature>
<dbReference type="AlphaFoldDB" id="A0A939LTA9"/>
<keyword evidence="1" id="KW-0472">Membrane</keyword>
<feature type="transmembrane region" description="Helical" evidence="1">
    <location>
        <begin position="20"/>
        <end position="43"/>
    </location>
</feature>
<protein>
    <submittedName>
        <fullName evidence="2">Uncharacterized protein</fullName>
    </submittedName>
</protein>
<keyword evidence="1" id="KW-0812">Transmembrane</keyword>
<gene>
    <name evidence="2" type="ORF">J4H91_03745</name>
</gene>
<comment type="caution">
    <text evidence="2">The sequence shown here is derived from an EMBL/GenBank/DDBJ whole genome shotgun (WGS) entry which is preliminary data.</text>
</comment>
<name>A0A939LTA9_9MICO</name>
<accession>A0A939LTA9</accession>
<evidence type="ECO:0000256" key="1">
    <source>
        <dbReference type="SAM" id="Phobius"/>
    </source>
</evidence>
<dbReference type="Proteomes" id="UP000664398">
    <property type="component" value="Unassembled WGS sequence"/>
</dbReference>
<dbReference type="RefSeq" id="WP_208044915.1">
    <property type="nucleotide sequence ID" value="NZ_JAGDYL010000005.1"/>
</dbReference>
<proteinExistence type="predicted"/>
<feature type="transmembrane region" description="Helical" evidence="1">
    <location>
        <begin position="146"/>
        <end position="171"/>
    </location>
</feature>
<dbReference type="EMBL" id="JAGDYL010000005">
    <property type="protein sequence ID" value="MBO1804430.1"/>
    <property type="molecule type" value="Genomic_DNA"/>
</dbReference>